<dbReference type="EMBL" id="PP511720">
    <property type="protein sequence ID" value="XCD06861.1"/>
    <property type="molecule type" value="Genomic_DNA"/>
</dbReference>
<organism evidence="2">
    <name type="scientific">Dulem virus 219</name>
    <dbReference type="NCBI Taxonomy" id="3145696"/>
    <lineage>
        <taxon>Viruses</taxon>
        <taxon>Monodnaviria</taxon>
        <taxon>Sangervirae</taxon>
        <taxon>Phixviricota</taxon>
        <taxon>Malgrandaviricetes</taxon>
        <taxon>Petitvirales</taxon>
        <taxon>Microviridae</taxon>
        <taxon>Microvirus</taxon>
    </lineage>
</organism>
<evidence type="ECO:0000313" key="2">
    <source>
        <dbReference type="EMBL" id="XCD06324.1"/>
    </source>
</evidence>
<sequence>MSDDILTLRVNLAKLVAINEYLREYGNKQICDELDSVVDGFMTATYNLKQK</sequence>
<dbReference type="EMBL" id="PP511491">
    <property type="protein sequence ID" value="XCD04665.1"/>
    <property type="molecule type" value="Genomic_DNA"/>
</dbReference>
<name>A0AAU8B399_9VIRU</name>
<evidence type="ECO:0000313" key="3">
    <source>
        <dbReference type="EMBL" id="XCD06861.1"/>
    </source>
</evidence>
<reference evidence="2" key="1">
    <citation type="submission" date="2024-03" db="EMBL/GenBank/DDBJ databases">
        <title>Diverse circular DNA viruses in blood, oral, and fecal samples of captive lemurs.</title>
        <authorList>
            <person name="Paietta E.N."/>
            <person name="Kraberger S."/>
            <person name="Lund M.C."/>
            <person name="Custer J.M."/>
            <person name="Vargas K.M."/>
            <person name="Ehmke E.E."/>
            <person name="Yoder A.D."/>
            <person name="Varsani A."/>
        </authorList>
    </citation>
    <scope>NUCLEOTIDE SEQUENCE</scope>
    <source>
        <strain evidence="1">Duke_24FF_974</strain>
        <strain evidence="2">Duke_25FS_69</strain>
        <strain evidence="3">Duke_26_40</strain>
    </source>
</reference>
<protein>
    <submittedName>
        <fullName evidence="2">Uncharacterized protein</fullName>
    </submittedName>
</protein>
<evidence type="ECO:0000313" key="1">
    <source>
        <dbReference type="EMBL" id="XCD04665.1"/>
    </source>
</evidence>
<accession>A0AAU8B399</accession>
<proteinExistence type="predicted"/>
<dbReference type="EMBL" id="PP511657">
    <property type="protein sequence ID" value="XCD06324.1"/>
    <property type="molecule type" value="Genomic_DNA"/>
</dbReference>